<dbReference type="PIRSF" id="PIRSF016599">
    <property type="entry name" value="Xaa-His_dipept"/>
    <property type="match status" value="1"/>
</dbReference>
<keyword evidence="3" id="KW-0645">Protease</keyword>
<evidence type="ECO:0000256" key="5">
    <source>
        <dbReference type="ARBA" id="ARBA00022801"/>
    </source>
</evidence>
<evidence type="ECO:0000256" key="6">
    <source>
        <dbReference type="ARBA" id="ARBA00022833"/>
    </source>
</evidence>
<evidence type="ECO:0000256" key="11">
    <source>
        <dbReference type="ARBA" id="ARBA00044252"/>
    </source>
</evidence>
<dbReference type="NCBIfam" id="TIGR01893">
    <property type="entry name" value="aa-his-dipept"/>
    <property type="match status" value="1"/>
</dbReference>
<dbReference type="PANTHER" id="PTHR43501:SF1">
    <property type="entry name" value="CYTOSOL NON-SPECIFIC DIPEPTIDASE"/>
    <property type="match status" value="1"/>
</dbReference>
<evidence type="ECO:0000256" key="15">
    <source>
        <dbReference type="ARBA" id="ARBA00076004"/>
    </source>
</evidence>
<keyword evidence="20" id="KW-1185">Reference proteome</keyword>
<dbReference type="FunFam" id="3.40.630.10:FF:000015">
    <property type="entry name" value="Aminoacyl-histidine dipeptidase PepD"/>
    <property type="match status" value="1"/>
</dbReference>
<evidence type="ECO:0000259" key="18">
    <source>
        <dbReference type="Pfam" id="PF07687"/>
    </source>
</evidence>
<sequence>MENIVIDYFRRISQIPRCSKNKEGISNYIKNEAEKFGYSFKEDSLGNIVVKIKANGIENVGPIILQAHTDMVCEKNEAVIHDFEKDPIHIIEDKGYFTASGTTLGADDGIGVAMMLSIMSESNSFRHPELELLFTVDEEIGLIGAIGLDPNLCSGKMLINLDGEEEGYFLVGCAGSRLVNINFTPKYIQSRKSVGVEILFTGLKGGHSGADIHIDLGNSLKLMFFALSELRSKIEFEVEYISGGDKSNAIPRESKVLILIDPENYAFLEEELKSFKLKAQGMYTLDCDFDIVLKKVDSSGIVLENVDQDKILNMGMAFLHGVQKVESYDEKLIRTSLNFASLLKLNDEYQFVFTIRSLSYIEKEYIFSHLKAISKLAGANFKIIYDYSSWIPSKDSKLLNHLKSVYKDIYLEEPKTMVIHAGLETGIISSKLGGIDSVTIGPWIEAPHTPRERVNIESTIRVYNFLKASLASL</sequence>
<evidence type="ECO:0000313" key="19">
    <source>
        <dbReference type="EMBL" id="AYE36465.1"/>
    </source>
</evidence>
<dbReference type="EMBL" id="CP028884">
    <property type="protein sequence ID" value="AYE36465.1"/>
    <property type="molecule type" value="Genomic_DNA"/>
</dbReference>
<comment type="catalytic activity">
    <reaction evidence="9">
        <text>Hydrolysis of dipeptides, preferentially hydrophobic dipeptides including prolyl amino acids.</text>
        <dbReference type="EC" id="3.4.13.18"/>
    </reaction>
</comment>
<evidence type="ECO:0000256" key="1">
    <source>
        <dbReference type="ARBA" id="ARBA00001941"/>
    </source>
</evidence>
<protein>
    <recommendedName>
        <fullName evidence="13">Cytosol non-specific dipeptidase</fullName>
        <ecNumber evidence="10">3.4.13.18</ecNumber>
    </recommendedName>
    <alternativeName>
        <fullName evidence="16">Aminoacyl-histidine dipeptidase</fullName>
    </alternativeName>
    <alternativeName>
        <fullName evidence="15">Beta-alanyl-histidine dipeptidase</fullName>
    </alternativeName>
    <alternativeName>
        <fullName evidence="14">Carnosinase</fullName>
    </alternativeName>
    <alternativeName>
        <fullName evidence="11">Peptidase D</fullName>
    </alternativeName>
    <alternativeName>
        <fullName evidence="17">Xaa-His dipeptidase</fullName>
    </alternativeName>
</protein>
<dbReference type="RefSeq" id="WP_120104385.1">
    <property type="nucleotide sequence ID" value="NZ_CP028884.1"/>
</dbReference>
<dbReference type="InterPro" id="IPR001160">
    <property type="entry name" value="Peptidase_M20C"/>
</dbReference>
<accession>A0A386PMZ7</accession>
<dbReference type="OrthoDB" id="9773892at2"/>
<reference evidence="19 20" key="1">
    <citation type="journal article" date="2018" name="Infect. Genet. Evol.">
        <title>Genome-wide analysis of Borrelia turcica and 'Candidatus Borrelia tachyglossi' shows relapsing fever-like genomes with unique genomic links to Lyme disease Borrelia.</title>
        <authorList>
            <person name="Gofton A.W."/>
            <person name="Margos G."/>
            <person name="Fingerle V."/>
            <person name="Hepner S."/>
            <person name="Loh S.M."/>
            <person name="Ryan U."/>
            <person name="Irwin P."/>
            <person name="Oskam C.L."/>
        </authorList>
    </citation>
    <scope>NUCLEOTIDE SEQUENCE [LARGE SCALE GENOMIC DNA]</scope>
    <source>
        <strain evidence="19 20">IST7</strain>
    </source>
</reference>
<name>A0A386PMZ7_9SPIR</name>
<evidence type="ECO:0000256" key="13">
    <source>
        <dbReference type="ARBA" id="ARBA00071271"/>
    </source>
</evidence>
<dbReference type="PRINTS" id="PR00934">
    <property type="entry name" value="XHISDIPTASE"/>
</dbReference>
<keyword evidence="4" id="KW-0479">Metal-binding</keyword>
<dbReference type="SUPFAM" id="SSF53187">
    <property type="entry name" value="Zn-dependent exopeptidases"/>
    <property type="match status" value="1"/>
</dbReference>
<dbReference type="GO" id="GO:0046872">
    <property type="term" value="F:metal ion binding"/>
    <property type="evidence" value="ECO:0007669"/>
    <property type="project" value="UniProtKB-KW"/>
</dbReference>
<dbReference type="EC" id="3.4.13.18" evidence="10"/>
<dbReference type="FunFam" id="3.40.630.10:FF:000018">
    <property type="entry name" value="Aminoacyl-histidine dipeptidase PepD"/>
    <property type="match status" value="1"/>
</dbReference>
<keyword evidence="6" id="KW-0862">Zinc</keyword>
<comment type="cofactor">
    <cofactor evidence="1">
        <name>Co(2+)</name>
        <dbReference type="ChEBI" id="CHEBI:48828"/>
    </cofactor>
</comment>
<dbReference type="GO" id="GO:0006508">
    <property type="term" value="P:proteolysis"/>
    <property type="evidence" value="ECO:0007669"/>
    <property type="project" value="UniProtKB-KW"/>
</dbReference>
<comment type="cofactor">
    <cofactor evidence="2">
        <name>Zn(2+)</name>
        <dbReference type="ChEBI" id="CHEBI:29105"/>
    </cofactor>
</comment>
<feature type="domain" description="Peptidase M20 dimerisation" evidence="18">
    <location>
        <begin position="202"/>
        <end position="276"/>
    </location>
</feature>
<dbReference type="InterPro" id="IPR011650">
    <property type="entry name" value="Peptidase_M20_dimer"/>
</dbReference>
<dbReference type="Proteomes" id="UP000275571">
    <property type="component" value="Chromosome"/>
</dbReference>
<organism evidence="19 20">
    <name type="scientific">Borrelia turcica IST7</name>
    <dbReference type="NCBI Taxonomy" id="1104446"/>
    <lineage>
        <taxon>Bacteria</taxon>
        <taxon>Pseudomonadati</taxon>
        <taxon>Spirochaetota</taxon>
        <taxon>Spirochaetia</taxon>
        <taxon>Spirochaetales</taxon>
        <taxon>Borreliaceae</taxon>
        <taxon>Borrelia</taxon>
    </lineage>
</organism>
<evidence type="ECO:0000256" key="14">
    <source>
        <dbReference type="ARBA" id="ARBA00075285"/>
    </source>
</evidence>
<keyword evidence="5" id="KW-0378">Hydrolase</keyword>
<dbReference type="GO" id="GO:0005829">
    <property type="term" value="C:cytosol"/>
    <property type="evidence" value="ECO:0007669"/>
    <property type="project" value="TreeGrafter"/>
</dbReference>
<dbReference type="KEGG" id="btur:DB313_03170"/>
<evidence type="ECO:0000256" key="7">
    <source>
        <dbReference type="ARBA" id="ARBA00023049"/>
    </source>
</evidence>
<evidence type="ECO:0000313" key="20">
    <source>
        <dbReference type="Proteomes" id="UP000275571"/>
    </source>
</evidence>
<comment type="similarity">
    <text evidence="12">Belongs to the peptidase M20C family.</text>
</comment>
<gene>
    <name evidence="19" type="ORF">DB313_03170</name>
</gene>
<evidence type="ECO:0000256" key="4">
    <source>
        <dbReference type="ARBA" id="ARBA00022723"/>
    </source>
</evidence>
<evidence type="ECO:0000256" key="9">
    <source>
        <dbReference type="ARBA" id="ARBA00036421"/>
    </source>
</evidence>
<evidence type="ECO:0000256" key="2">
    <source>
        <dbReference type="ARBA" id="ARBA00001947"/>
    </source>
</evidence>
<dbReference type="GO" id="GO:0070573">
    <property type="term" value="F:metallodipeptidase activity"/>
    <property type="evidence" value="ECO:0007669"/>
    <property type="project" value="TreeGrafter"/>
</dbReference>
<dbReference type="AlphaFoldDB" id="A0A386PMZ7"/>
<dbReference type="InterPro" id="IPR002933">
    <property type="entry name" value="Peptidase_M20"/>
</dbReference>
<keyword evidence="8" id="KW-0170">Cobalt</keyword>
<dbReference type="Gene3D" id="3.40.630.10">
    <property type="entry name" value="Zn peptidases"/>
    <property type="match status" value="2"/>
</dbReference>
<keyword evidence="7" id="KW-0482">Metalloprotease</keyword>
<proteinExistence type="inferred from homology"/>
<evidence type="ECO:0000256" key="17">
    <source>
        <dbReference type="ARBA" id="ARBA00078074"/>
    </source>
</evidence>
<evidence type="ECO:0000256" key="10">
    <source>
        <dbReference type="ARBA" id="ARBA00038976"/>
    </source>
</evidence>
<dbReference type="Pfam" id="PF07687">
    <property type="entry name" value="M20_dimer"/>
    <property type="match status" value="1"/>
</dbReference>
<evidence type="ECO:0000256" key="16">
    <source>
        <dbReference type="ARBA" id="ARBA00077688"/>
    </source>
</evidence>
<dbReference type="PANTHER" id="PTHR43501">
    <property type="entry name" value="CYTOSOL NON-SPECIFIC DIPEPTIDASE"/>
    <property type="match status" value="1"/>
</dbReference>
<evidence type="ECO:0000256" key="12">
    <source>
        <dbReference type="ARBA" id="ARBA00061423"/>
    </source>
</evidence>
<dbReference type="Pfam" id="PF01546">
    <property type="entry name" value="Peptidase_M20"/>
    <property type="match status" value="1"/>
</dbReference>
<evidence type="ECO:0000256" key="8">
    <source>
        <dbReference type="ARBA" id="ARBA00023285"/>
    </source>
</evidence>
<evidence type="ECO:0000256" key="3">
    <source>
        <dbReference type="ARBA" id="ARBA00022670"/>
    </source>
</evidence>